<dbReference type="EMBL" id="JABCRI010000023">
    <property type="protein sequence ID" value="KAF8378286.1"/>
    <property type="molecule type" value="Genomic_DNA"/>
</dbReference>
<comment type="caution">
    <text evidence="11">The sequence shown here is derived from an EMBL/GenBank/DDBJ whole genome shotgun (WGS) entry which is preliminary data.</text>
</comment>
<dbReference type="OMA" id="IASHMIN"/>
<dbReference type="PANTHER" id="PTHR12947:SF13">
    <property type="entry name" value="FI19924P1"/>
    <property type="match status" value="1"/>
</dbReference>
<evidence type="ECO:0000313" key="12">
    <source>
        <dbReference type="Proteomes" id="UP000655225"/>
    </source>
</evidence>
<feature type="region of interest" description="Disordered" evidence="9">
    <location>
        <begin position="343"/>
        <end position="380"/>
    </location>
</feature>
<evidence type="ECO:0000256" key="1">
    <source>
        <dbReference type="ARBA" id="ARBA00001947"/>
    </source>
</evidence>
<evidence type="ECO:0000256" key="6">
    <source>
        <dbReference type="ARBA" id="ARBA00022801"/>
    </source>
</evidence>
<dbReference type="PROSITE" id="PS50249">
    <property type="entry name" value="MPN"/>
    <property type="match status" value="1"/>
</dbReference>
<keyword evidence="4" id="KW-0479">Metal-binding</keyword>
<dbReference type="Gene3D" id="1.20.58.80">
    <property type="entry name" value="Phosphotransferase system, lactose/cellobiose-type IIA subunit"/>
    <property type="match status" value="1"/>
</dbReference>
<evidence type="ECO:0000313" key="11">
    <source>
        <dbReference type="EMBL" id="KAF8378286.1"/>
    </source>
</evidence>
<name>A0A834YEA6_TETSI</name>
<proteinExistence type="inferred from homology"/>
<dbReference type="AlphaFoldDB" id="A0A834YEA6"/>
<dbReference type="CDD" id="cd08066">
    <property type="entry name" value="MPN_AMSH_like"/>
    <property type="match status" value="1"/>
</dbReference>
<comment type="cofactor">
    <cofactor evidence="1">
        <name>Zn(2+)</name>
        <dbReference type="ChEBI" id="CHEBI:29105"/>
    </cofactor>
</comment>
<keyword evidence="5" id="KW-0833">Ubl conjugation pathway</keyword>
<comment type="similarity">
    <text evidence="2">Belongs to the peptidase M67C family.</text>
</comment>
<keyword evidence="3" id="KW-0645">Protease</keyword>
<dbReference type="InterPro" id="IPR044098">
    <property type="entry name" value="STAMBP/STALP-like_MPN"/>
</dbReference>
<dbReference type="Gene3D" id="3.40.140.10">
    <property type="entry name" value="Cytidine Deaminase, domain 2"/>
    <property type="match status" value="1"/>
</dbReference>
<dbReference type="Proteomes" id="UP000655225">
    <property type="component" value="Unassembled WGS sequence"/>
</dbReference>
<dbReference type="PANTHER" id="PTHR12947">
    <property type="entry name" value="AMSH-LIKE PROTEASE"/>
    <property type="match status" value="1"/>
</dbReference>
<evidence type="ECO:0000256" key="2">
    <source>
        <dbReference type="ARBA" id="ARBA00010981"/>
    </source>
</evidence>
<dbReference type="GO" id="GO:0070536">
    <property type="term" value="P:protein K63-linked deubiquitination"/>
    <property type="evidence" value="ECO:0007669"/>
    <property type="project" value="InterPro"/>
</dbReference>
<evidence type="ECO:0000256" key="8">
    <source>
        <dbReference type="ARBA" id="ARBA00023049"/>
    </source>
</evidence>
<sequence>MEASCIFCSILLHFKITELDLPLLAECILIAKVYRNEHNISDLYTTLSRYCSLSEVIPQHQNYSTYLLKEKLHHNKIYQEFVKELKVLKPTVGNDLQSQKNYALSNLSERKVKYCAKAETKSQSFSSVNEENIGLASVTMVDSSTSYSPVDSFCSTSSMTAKDCWGINVHFVTQSSPSPVRSFIHNVPNAAHVSHITAADSRHGHSNSSFSESSGSKDLQDVHISARLMEDFLELARDNTNKDLETCGILGAFLKKGTFYVTTLIVPKQESTSNFCQAIKEEEIFAIQEEQSLVPVGWIHQQLRVLNEVHLSVKNESSLASREVLLDLQPQFISSPITGMTLHPASSKQADGASSVAETSEGTTDGADPEQMASGSPYTHPSQSCFMSSIDLHTHYAYQVMIPEAVAIVMAPTDISRSYGIFRISDPGGTTVLKECQESGFHLHQELADRSPIYEHCSNVYINPNLRFEIFDLR</sequence>
<evidence type="ECO:0000256" key="4">
    <source>
        <dbReference type="ARBA" id="ARBA00022723"/>
    </source>
</evidence>
<gene>
    <name evidence="11" type="ORF">HHK36_029625</name>
</gene>
<dbReference type="InterPro" id="IPR037518">
    <property type="entry name" value="MPN"/>
</dbReference>
<dbReference type="GO" id="GO:0046872">
    <property type="term" value="F:metal ion binding"/>
    <property type="evidence" value="ECO:0007669"/>
    <property type="project" value="UniProtKB-KW"/>
</dbReference>
<dbReference type="OrthoDB" id="3640at2759"/>
<dbReference type="GO" id="GO:0061578">
    <property type="term" value="F:K63-linked deubiquitinase activity"/>
    <property type="evidence" value="ECO:0007669"/>
    <property type="project" value="InterPro"/>
</dbReference>
<organism evidence="11 12">
    <name type="scientific">Tetracentron sinense</name>
    <name type="common">Spur-leaf</name>
    <dbReference type="NCBI Taxonomy" id="13715"/>
    <lineage>
        <taxon>Eukaryota</taxon>
        <taxon>Viridiplantae</taxon>
        <taxon>Streptophyta</taxon>
        <taxon>Embryophyta</taxon>
        <taxon>Tracheophyta</taxon>
        <taxon>Spermatophyta</taxon>
        <taxon>Magnoliopsida</taxon>
        <taxon>Trochodendrales</taxon>
        <taxon>Trochodendraceae</taxon>
        <taxon>Tetracentron</taxon>
    </lineage>
</organism>
<dbReference type="GO" id="GO:0016020">
    <property type="term" value="C:membrane"/>
    <property type="evidence" value="ECO:0007669"/>
    <property type="project" value="TreeGrafter"/>
</dbReference>
<keyword evidence="12" id="KW-1185">Reference proteome</keyword>
<dbReference type="GO" id="GO:0140492">
    <property type="term" value="F:metal-dependent deubiquitinase activity"/>
    <property type="evidence" value="ECO:0007669"/>
    <property type="project" value="InterPro"/>
</dbReference>
<evidence type="ECO:0000256" key="7">
    <source>
        <dbReference type="ARBA" id="ARBA00022833"/>
    </source>
</evidence>
<dbReference type="GO" id="GO:0005768">
    <property type="term" value="C:endosome"/>
    <property type="evidence" value="ECO:0007669"/>
    <property type="project" value="TreeGrafter"/>
</dbReference>
<evidence type="ECO:0000256" key="9">
    <source>
        <dbReference type="SAM" id="MobiDB-lite"/>
    </source>
</evidence>
<keyword evidence="8" id="KW-0482">Metalloprotease</keyword>
<dbReference type="InterPro" id="IPR000555">
    <property type="entry name" value="JAMM/MPN+_dom"/>
</dbReference>
<reference evidence="11 12" key="1">
    <citation type="submission" date="2020-04" db="EMBL/GenBank/DDBJ databases">
        <title>Plant Genome Project.</title>
        <authorList>
            <person name="Zhang R.-G."/>
        </authorList>
    </citation>
    <scope>NUCLEOTIDE SEQUENCE [LARGE SCALE GENOMIC DNA]</scope>
    <source>
        <strain evidence="11">YNK0</strain>
        <tissue evidence="11">Leaf</tissue>
    </source>
</reference>
<feature type="domain" description="MPN" evidence="10">
    <location>
        <begin position="222"/>
        <end position="362"/>
    </location>
</feature>
<accession>A0A834YEA6</accession>
<evidence type="ECO:0000256" key="3">
    <source>
        <dbReference type="ARBA" id="ARBA00022670"/>
    </source>
</evidence>
<dbReference type="GO" id="GO:0006508">
    <property type="term" value="P:proteolysis"/>
    <property type="evidence" value="ECO:0007669"/>
    <property type="project" value="UniProtKB-KW"/>
</dbReference>
<keyword evidence="6" id="KW-0378">Hydrolase</keyword>
<evidence type="ECO:0000256" key="5">
    <source>
        <dbReference type="ARBA" id="ARBA00022786"/>
    </source>
</evidence>
<evidence type="ECO:0000259" key="10">
    <source>
        <dbReference type="PROSITE" id="PS50249"/>
    </source>
</evidence>
<dbReference type="Pfam" id="PF01398">
    <property type="entry name" value="JAB"/>
    <property type="match status" value="1"/>
</dbReference>
<dbReference type="SUPFAM" id="SSF102712">
    <property type="entry name" value="JAB1/MPN domain"/>
    <property type="match status" value="2"/>
</dbReference>
<keyword evidence="7" id="KW-0862">Zinc</keyword>
<protein>
    <recommendedName>
        <fullName evidence="10">MPN domain-containing protein</fullName>
    </recommendedName>
</protein>